<reference evidence="13 14" key="1">
    <citation type="submission" date="2015-05" db="EMBL/GenBank/DDBJ databases">
        <title>Genome sequencing and analysis of members of genus Stenotrophomonas.</title>
        <authorList>
            <person name="Patil P.P."/>
            <person name="Midha S."/>
            <person name="Patil P.B."/>
        </authorList>
    </citation>
    <scope>NUCLEOTIDE SEQUENCE [LARGE SCALE GENOMIC DNA]</scope>
    <source>
        <strain evidence="13 14">JCM 16244</strain>
    </source>
</reference>
<dbReference type="SUPFAM" id="SSF54523">
    <property type="entry name" value="Pili subunits"/>
    <property type="match status" value="1"/>
</dbReference>
<dbReference type="Pfam" id="PF12019">
    <property type="entry name" value="GspH"/>
    <property type="match status" value="1"/>
</dbReference>
<dbReference type="GO" id="GO:0015627">
    <property type="term" value="C:type II protein secretion system complex"/>
    <property type="evidence" value="ECO:0007669"/>
    <property type="project" value="InterPro"/>
</dbReference>
<keyword evidence="3" id="KW-1003">Cell membrane</keyword>
<keyword evidence="7 11" id="KW-1133">Transmembrane helix</keyword>
<evidence type="ECO:0000256" key="3">
    <source>
        <dbReference type="ARBA" id="ARBA00022475"/>
    </source>
</evidence>
<comment type="caution">
    <text evidence="13">The sequence shown here is derived from an EMBL/GenBank/DDBJ whole genome shotgun (WGS) entry which is preliminary data.</text>
</comment>
<dbReference type="PROSITE" id="PS00409">
    <property type="entry name" value="PROKAR_NTER_METHYL"/>
    <property type="match status" value="1"/>
</dbReference>
<evidence type="ECO:0000256" key="9">
    <source>
        <dbReference type="ARBA" id="ARBA00025772"/>
    </source>
</evidence>
<dbReference type="InterPro" id="IPR045584">
    <property type="entry name" value="Pilin-like"/>
</dbReference>
<accession>A0A0R0E2S6</accession>
<dbReference type="EMBL" id="LDJP01000009">
    <property type="protein sequence ID" value="KRG88133.1"/>
    <property type="molecule type" value="Genomic_DNA"/>
</dbReference>
<dbReference type="AlphaFoldDB" id="A0A0R0E2S6"/>
<feature type="domain" description="General secretion pathway GspH" evidence="12">
    <location>
        <begin position="49"/>
        <end position="158"/>
    </location>
</feature>
<keyword evidence="6 11" id="KW-0812">Transmembrane</keyword>
<dbReference type="InterPro" id="IPR012902">
    <property type="entry name" value="N_methyl_site"/>
</dbReference>
<evidence type="ECO:0000256" key="11">
    <source>
        <dbReference type="SAM" id="Phobius"/>
    </source>
</evidence>
<name>A0A0R0E2S6_9GAMM</name>
<evidence type="ECO:0000256" key="5">
    <source>
        <dbReference type="ARBA" id="ARBA00022519"/>
    </source>
</evidence>
<proteinExistence type="inferred from homology"/>
<protein>
    <recommendedName>
        <fullName evidence="2">Type II secretion system protein H</fullName>
    </recommendedName>
    <alternativeName>
        <fullName evidence="10">General secretion pathway protein H</fullName>
    </alternativeName>
</protein>
<evidence type="ECO:0000256" key="7">
    <source>
        <dbReference type="ARBA" id="ARBA00022989"/>
    </source>
</evidence>
<keyword evidence="14" id="KW-1185">Reference proteome</keyword>
<dbReference type="Pfam" id="PF07963">
    <property type="entry name" value="N_methyl"/>
    <property type="match status" value="1"/>
</dbReference>
<dbReference type="Gene3D" id="3.55.40.10">
    <property type="entry name" value="minor pseudopilin epsh domain"/>
    <property type="match status" value="1"/>
</dbReference>
<dbReference type="Proteomes" id="UP000050940">
    <property type="component" value="Unassembled WGS sequence"/>
</dbReference>
<evidence type="ECO:0000313" key="13">
    <source>
        <dbReference type="EMBL" id="KRG88133.1"/>
    </source>
</evidence>
<dbReference type="PATRIC" id="fig|659018.3.peg.2955"/>
<evidence type="ECO:0000256" key="10">
    <source>
        <dbReference type="ARBA" id="ARBA00030775"/>
    </source>
</evidence>
<evidence type="ECO:0000256" key="2">
    <source>
        <dbReference type="ARBA" id="ARBA00021549"/>
    </source>
</evidence>
<evidence type="ECO:0000259" key="12">
    <source>
        <dbReference type="Pfam" id="PF12019"/>
    </source>
</evidence>
<dbReference type="NCBIfam" id="TIGR02532">
    <property type="entry name" value="IV_pilin_GFxxxE"/>
    <property type="match status" value="1"/>
</dbReference>
<dbReference type="OrthoDB" id="6039229at2"/>
<evidence type="ECO:0000256" key="6">
    <source>
        <dbReference type="ARBA" id="ARBA00022692"/>
    </source>
</evidence>
<evidence type="ECO:0000256" key="1">
    <source>
        <dbReference type="ARBA" id="ARBA00004377"/>
    </source>
</evidence>
<dbReference type="RefSeq" id="WP_057639483.1">
    <property type="nucleotide sequence ID" value="NZ_LDJP01000009.1"/>
</dbReference>
<keyword evidence="4" id="KW-0488">Methylation</keyword>
<dbReference type="GO" id="GO:0005886">
    <property type="term" value="C:plasma membrane"/>
    <property type="evidence" value="ECO:0007669"/>
    <property type="project" value="UniProtKB-SubCell"/>
</dbReference>
<keyword evidence="5" id="KW-0997">Cell inner membrane</keyword>
<feature type="transmembrane region" description="Helical" evidence="11">
    <location>
        <begin position="20"/>
        <end position="41"/>
    </location>
</feature>
<comment type="similarity">
    <text evidence="9">Belongs to the GSP H family.</text>
</comment>
<dbReference type="GO" id="GO:0015628">
    <property type="term" value="P:protein secretion by the type II secretion system"/>
    <property type="evidence" value="ECO:0007669"/>
    <property type="project" value="InterPro"/>
</dbReference>
<dbReference type="InterPro" id="IPR022346">
    <property type="entry name" value="T2SS_GspH"/>
</dbReference>
<keyword evidence="8 11" id="KW-0472">Membrane</keyword>
<gene>
    <name evidence="13" type="ORF">ABB34_01535</name>
</gene>
<sequence length="173" mass="17934">MLGMKGGAGRARGFTLLELMVTVAVLAILMAIAVPNFSALINRDRLTSQANELVAVIQYARSEAVRLNGRVTLCPSADGAACSGSDWSRSIVLAARNNEVLRQFSGNGKAAISADVDDVTFSADGLARDGSGLLATANVTVCIDTTRPPDNQRVVQLASGSRVSIQQASGACP</sequence>
<evidence type="ECO:0000313" key="14">
    <source>
        <dbReference type="Proteomes" id="UP000050940"/>
    </source>
</evidence>
<evidence type="ECO:0000256" key="4">
    <source>
        <dbReference type="ARBA" id="ARBA00022481"/>
    </source>
</evidence>
<evidence type="ECO:0000256" key="8">
    <source>
        <dbReference type="ARBA" id="ARBA00023136"/>
    </source>
</evidence>
<comment type="subcellular location">
    <subcellularLocation>
        <location evidence="1">Cell inner membrane</location>
        <topology evidence="1">Single-pass membrane protein</topology>
    </subcellularLocation>
</comment>
<organism evidence="13 14">
    <name type="scientific">Stenotrophomonas daejeonensis</name>
    <dbReference type="NCBI Taxonomy" id="659018"/>
    <lineage>
        <taxon>Bacteria</taxon>
        <taxon>Pseudomonadati</taxon>
        <taxon>Pseudomonadota</taxon>
        <taxon>Gammaproteobacteria</taxon>
        <taxon>Lysobacterales</taxon>
        <taxon>Lysobacteraceae</taxon>
        <taxon>Stenotrophomonas</taxon>
    </lineage>
</organism>
<dbReference type="STRING" id="659018.ABB34_01535"/>